<dbReference type="EMBL" id="JADIKM010000004">
    <property type="protein sequence ID" value="MFK2905341.1"/>
    <property type="molecule type" value="Genomic_DNA"/>
</dbReference>
<evidence type="ECO:0000259" key="2">
    <source>
        <dbReference type="SMART" id="SM00849"/>
    </source>
</evidence>
<dbReference type="PANTHER" id="PTHR42951">
    <property type="entry name" value="METALLO-BETA-LACTAMASE DOMAIN-CONTAINING"/>
    <property type="match status" value="1"/>
</dbReference>
<organism evidence="3 4">
    <name type="scientific">Dyella ginsengisoli</name>
    <dbReference type="NCBI Taxonomy" id="363848"/>
    <lineage>
        <taxon>Bacteria</taxon>
        <taxon>Pseudomonadati</taxon>
        <taxon>Pseudomonadota</taxon>
        <taxon>Gammaproteobacteria</taxon>
        <taxon>Lysobacterales</taxon>
        <taxon>Rhodanobacteraceae</taxon>
        <taxon>Dyella</taxon>
    </lineage>
</organism>
<protein>
    <submittedName>
        <fullName evidence="3">MBL fold metallo-hydrolase</fullName>
    </submittedName>
</protein>
<reference evidence="3 4" key="1">
    <citation type="submission" date="2020-10" db="EMBL/GenBank/DDBJ databases">
        <title>Phylogeny of dyella-like bacteria.</title>
        <authorList>
            <person name="Fu J."/>
        </authorList>
    </citation>
    <scope>NUCLEOTIDE SEQUENCE [LARGE SCALE GENOMIC DNA]</scope>
    <source>
        <strain evidence="3 4">Gsoil3046</strain>
    </source>
</reference>
<keyword evidence="1" id="KW-0732">Signal</keyword>
<name>A0ABW8JW08_9GAMM</name>
<accession>A0ABW8JW08</accession>
<dbReference type="Proteomes" id="UP001620460">
    <property type="component" value="Unassembled WGS sequence"/>
</dbReference>
<proteinExistence type="predicted"/>
<dbReference type="RefSeq" id="WP_404634754.1">
    <property type="nucleotide sequence ID" value="NZ_JADIKM010000004.1"/>
</dbReference>
<keyword evidence="4" id="KW-1185">Reference proteome</keyword>
<sequence>MFRRTVLAFALLASFDTAAAATAPLTLEVYNPGAKSMFPVSSEIVSGAHDAVLIDAQFQRNDAQALVDKIRASGKTLTTVYVSHSDPDYYFGLDVIHAAFPKARIVATAPTVAAMKAIMQRKLDFWGPQLKENKPHALVLPQVLKGDHLTLEGHRLQIEGLDGPTPARSYVWIPSLKTVVGGAVVFSGSHVWVADTPTPEARQQWQATLKTIEALKPVRVVPGHYLGEAPAGLAAVKFNADYLTTFDAQAKQAKTADALITAMETAYPDLPERSWLELGARVVKGDMKWPQ</sequence>
<evidence type="ECO:0000313" key="3">
    <source>
        <dbReference type="EMBL" id="MFK2905341.1"/>
    </source>
</evidence>
<dbReference type="PANTHER" id="PTHR42951:SF14">
    <property type="entry name" value="METALLO-BETA-LACTAMASE SUPERFAMILY PROTEIN"/>
    <property type="match status" value="1"/>
</dbReference>
<dbReference type="CDD" id="cd07739">
    <property type="entry name" value="metallo-hydrolase-like_MBL-fold"/>
    <property type="match status" value="1"/>
</dbReference>
<dbReference type="SMART" id="SM00849">
    <property type="entry name" value="Lactamase_B"/>
    <property type="match status" value="1"/>
</dbReference>
<dbReference type="SUPFAM" id="SSF56281">
    <property type="entry name" value="Metallo-hydrolase/oxidoreductase"/>
    <property type="match status" value="1"/>
</dbReference>
<dbReference type="InterPro" id="IPR050855">
    <property type="entry name" value="NDM-1-like"/>
</dbReference>
<feature type="domain" description="Metallo-beta-lactamase" evidence="2">
    <location>
        <begin position="39"/>
        <end position="224"/>
    </location>
</feature>
<dbReference type="InterPro" id="IPR001279">
    <property type="entry name" value="Metallo-B-lactamas"/>
</dbReference>
<comment type="caution">
    <text evidence="3">The sequence shown here is derived from an EMBL/GenBank/DDBJ whole genome shotgun (WGS) entry which is preliminary data.</text>
</comment>
<feature type="signal peptide" evidence="1">
    <location>
        <begin position="1"/>
        <end position="19"/>
    </location>
</feature>
<dbReference type="Gene3D" id="3.60.15.10">
    <property type="entry name" value="Ribonuclease Z/Hydroxyacylglutathione hydrolase-like"/>
    <property type="match status" value="1"/>
</dbReference>
<dbReference type="Pfam" id="PF00753">
    <property type="entry name" value="Lactamase_B"/>
    <property type="match status" value="1"/>
</dbReference>
<gene>
    <name evidence="3" type="ORF">ISP17_15365</name>
</gene>
<evidence type="ECO:0000256" key="1">
    <source>
        <dbReference type="SAM" id="SignalP"/>
    </source>
</evidence>
<dbReference type="InterPro" id="IPR036866">
    <property type="entry name" value="RibonucZ/Hydroxyglut_hydro"/>
</dbReference>
<evidence type="ECO:0000313" key="4">
    <source>
        <dbReference type="Proteomes" id="UP001620460"/>
    </source>
</evidence>
<feature type="chain" id="PRO_5046402514" evidence="1">
    <location>
        <begin position="20"/>
        <end position="291"/>
    </location>
</feature>